<name>A0A2K1STK1_GARVA</name>
<organism evidence="2 3">
    <name type="scientific">Gardnerella vaginalis</name>
    <dbReference type="NCBI Taxonomy" id="2702"/>
    <lineage>
        <taxon>Bacteria</taxon>
        <taxon>Bacillati</taxon>
        <taxon>Actinomycetota</taxon>
        <taxon>Actinomycetes</taxon>
        <taxon>Bifidobacteriales</taxon>
        <taxon>Bifidobacteriaceae</taxon>
        <taxon>Gardnerella</taxon>
    </lineage>
</organism>
<feature type="region of interest" description="Disordered" evidence="1">
    <location>
        <begin position="40"/>
        <end position="65"/>
    </location>
</feature>
<evidence type="ECO:0000313" key="2">
    <source>
        <dbReference type="EMBL" id="PNS42849.1"/>
    </source>
</evidence>
<gene>
    <name evidence="2" type="ORF">BFS05_05980</name>
</gene>
<protein>
    <submittedName>
        <fullName evidence="2">Uncharacterized protein</fullName>
    </submittedName>
</protein>
<feature type="compositionally biased region" description="Polar residues" evidence="1">
    <location>
        <begin position="46"/>
        <end position="59"/>
    </location>
</feature>
<reference evidence="2 3" key="1">
    <citation type="submission" date="2016-10" db="EMBL/GenBank/DDBJ databases">
        <authorList>
            <person name="Varghese N."/>
        </authorList>
    </citation>
    <scope>NUCLEOTIDE SEQUENCE [LARGE SCALE GENOMIC DNA]</scope>
    <source>
        <strain evidence="2 3">KA00225</strain>
    </source>
</reference>
<evidence type="ECO:0000256" key="1">
    <source>
        <dbReference type="SAM" id="MobiDB-lite"/>
    </source>
</evidence>
<dbReference type="Proteomes" id="UP000236146">
    <property type="component" value="Unassembled WGS sequence"/>
</dbReference>
<dbReference type="AlphaFoldDB" id="A0A2K1STK1"/>
<feature type="region of interest" description="Disordered" evidence="1">
    <location>
        <begin position="1"/>
        <end position="22"/>
    </location>
</feature>
<dbReference type="EMBL" id="MNLH01000008">
    <property type="protein sequence ID" value="PNS42849.1"/>
    <property type="molecule type" value="Genomic_DNA"/>
</dbReference>
<dbReference type="RefSeq" id="WP_103085056.1">
    <property type="nucleotide sequence ID" value="NZ_MNLH01000008.1"/>
</dbReference>
<comment type="caution">
    <text evidence="2">The sequence shown here is derived from an EMBL/GenBank/DDBJ whole genome shotgun (WGS) entry which is preliminary data.</text>
</comment>
<proteinExistence type="predicted"/>
<sequence>MKTLDKSPRTQNTCIQEKNSITNSKSSLEKDYYVSKRKRLFHEKPASQSNKSDKNSSFMESNKEKEEKIKKELIRTFMRIRESLSSDLSAAKIVGSQTNFDYRELLSLYHKFESDIEKEKQKVNPLYSKKWKNQCFKGYHAGGKKILLLRREFLLKSIAANEAKQKNCTQENDSGILNKLKEEECKIRKEKAILDNILKSFGEEKELYELNFTRPCEYDGVQTMGPIMQPRAAQTN</sequence>
<accession>A0A2K1STK1</accession>
<feature type="compositionally biased region" description="Polar residues" evidence="1">
    <location>
        <begin position="9"/>
        <end position="22"/>
    </location>
</feature>
<evidence type="ECO:0000313" key="3">
    <source>
        <dbReference type="Proteomes" id="UP000236146"/>
    </source>
</evidence>
<dbReference type="OrthoDB" id="10017379at2"/>